<dbReference type="GO" id="GO:0019693">
    <property type="term" value="P:ribose phosphate metabolic process"/>
    <property type="evidence" value="ECO:0007669"/>
    <property type="project" value="TreeGrafter"/>
</dbReference>
<dbReference type="PANTHER" id="PTHR11839">
    <property type="entry name" value="UDP/ADP-SUGAR PYROPHOSPHATASE"/>
    <property type="match status" value="1"/>
</dbReference>
<name>A0A2T7UNP5_9RHOB</name>
<dbReference type="InterPro" id="IPR022927">
    <property type="entry name" value="RppH"/>
</dbReference>
<comment type="cofactor">
    <cofactor evidence="1">
        <name>Mn(2+)</name>
        <dbReference type="ChEBI" id="CHEBI:29035"/>
    </cofactor>
</comment>
<evidence type="ECO:0000256" key="4">
    <source>
        <dbReference type="HAMAP-Rule" id="MF_00298"/>
    </source>
</evidence>
<dbReference type="RefSeq" id="WP_107753293.1">
    <property type="nucleotide sequence ID" value="NZ_QBKF01000009.1"/>
</dbReference>
<dbReference type="EC" id="3.6.1.-" evidence="4"/>
<dbReference type="GO" id="GO:0008893">
    <property type="term" value="F:guanosine-3',5'-bis(diphosphate) 3'-diphosphatase activity"/>
    <property type="evidence" value="ECO:0007669"/>
    <property type="project" value="TreeGrafter"/>
</dbReference>
<dbReference type="PRINTS" id="PR00502">
    <property type="entry name" value="NUDIXFAMILY"/>
</dbReference>
<sequence>MSAPLTPAEIEALPYRPNVGVMLIDDRGLIFAARRLDSPVPAWQMPQGGIDEGEDPRAAALRELQEETGVPPALVQVLAETPDWLAYDLPPDLLGKMWKGRYRGQKQKWYLLRFLGRDDQIDLEQEHPEFSEWRWVTAEEMIEAIVPFKREIYRQVVAAFRSHLA</sequence>
<dbReference type="NCBIfam" id="NF001937">
    <property type="entry name" value="PRK00714.1-4"/>
    <property type="match status" value="1"/>
</dbReference>
<feature type="short sequence motif" description="Nudix box" evidence="4">
    <location>
        <begin position="48"/>
        <end position="69"/>
    </location>
</feature>
<dbReference type="Gene3D" id="3.90.79.10">
    <property type="entry name" value="Nucleoside Triphosphate Pyrophosphohydrolase"/>
    <property type="match status" value="1"/>
</dbReference>
<dbReference type="Pfam" id="PF00293">
    <property type="entry name" value="NUDIX"/>
    <property type="match status" value="1"/>
</dbReference>
<comment type="cofactor">
    <cofactor evidence="4">
        <name>a divalent metal cation</name>
        <dbReference type="ChEBI" id="CHEBI:60240"/>
    </cofactor>
</comment>
<dbReference type="InterPro" id="IPR020476">
    <property type="entry name" value="Nudix_hydrolase"/>
</dbReference>
<dbReference type="SUPFAM" id="SSF55811">
    <property type="entry name" value="Nudix"/>
    <property type="match status" value="1"/>
</dbReference>
<proteinExistence type="inferred from homology"/>
<comment type="similarity">
    <text evidence="4">Belongs to the Nudix hydrolase family. RppH subfamily.</text>
</comment>
<dbReference type="GO" id="GO:0034432">
    <property type="term" value="F:bis(5'-adenosyl)-pentaphosphatase activity"/>
    <property type="evidence" value="ECO:0007669"/>
    <property type="project" value="TreeGrafter"/>
</dbReference>
<evidence type="ECO:0000259" key="5">
    <source>
        <dbReference type="PROSITE" id="PS51462"/>
    </source>
</evidence>
<gene>
    <name evidence="4" type="primary">rppH</name>
    <name evidence="4" type="synonym">nudH</name>
    <name evidence="6" type="ORF">DDE23_17040</name>
</gene>
<dbReference type="CDD" id="cd03671">
    <property type="entry name" value="NUDIX_Ap4A_hydrolase_plant_like"/>
    <property type="match status" value="1"/>
</dbReference>
<dbReference type="AlphaFoldDB" id="A0A2T7UNP5"/>
<dbReference type="PROSITE" id="PS00893">
    <property type="entry name" value="NUDIX_BOX"/>
    <property type="match status" value="1"/>
</dbReference>
<comment type="cofactor">
    <cofactor evidence="2">
        <name>Mg(2+)</name>
        <dbReference type="ChEBI" id="CHEBI:18420"/>
    </cofactor>
</comment>
<dbReference type="PROSITE" id="PS51462">
    <property type="entry name" value="NUDIX"/>
    <property type="match status" value="1"/>
</dbReference>
<evidence type="ECO:0000256" key="1">
    <source>
        <dbReference type="ARBA" id="ARBA00001936"/>
    </source>
</evidence>
<reference evidence="6 7" key="1">
    <citation type="journal article" date="2011" name="Syst. Appl. Microbiol.">
        <title>Defluviimonas denitrificans gen. nov., sp. nov., and Pararhodobacter aggregans gen. nov., sp. nov., non-phototrophic Rhodobacteraceae from the biofilter of a marine aquaculture.</title>
        <authorList>
            <person name="Foesel B.U."/>
            <person name="Drake H.L."/>
            <person name="Schramm A."/>
        </authorList>
    </citation>
    <scope>NUCLEOTIDE SEQUENCE [LARGE SCALE GENOMIC DNA]</scope>
    <source>
        <strain evidence="6 7">D1-19</strain>
    </source>
</reference>
<organism evidence="6 7">
    <name type="scientific">Pararhodobacter aggregans</name>
    <dbReference type="NCBI Taxonomy" id="404875"/>
    <lineage>
        <taxon>Bacteria</taxon>
        <taxon>Pseudomonadati</taxon>
        <taxon>Pseudomonadota</taxon>
        <taxon>Alphaproteobacteria</taxon>
        <taxon>Rhodobacterales</taxon>
        <taxon>Paracoccaceae</taxon>
        <taxon>Pararhodobacter</taxon>
    </lineage>
</organism>
<keyword evidence="7" id="KW-1185">Reference proteome</keyword>
<comment type="function">
    <text evidence="4">Accelerates the degradation of transcripts by removing pyrophosphate from the 5'-end of triphosphorylated RNA, leading to a more labile monophosphorylated state that can stimulate subsequent ribonuclease cleavage.</text>
</comment>
<dbReference type="GO" id="GO:0006753">
    <property type="term" value="P:nucleoside phosphate metabolic process"/>
    <property type="evidence" value="ECO:0007669"/>
    <property type="project" value="TreeGrafter"/>
</dbReference>
<evidence type="ECO:0000256" key="3">
    <source>
        <dbReference type="ARBA" id="ARBA00022801"/>
    </source>
</evidence>
<evidence type="ECO:0000313" key="6">
    <source>
        <dbReference type="EMBL" id="PVE46345.1"/>
    </source>
</evidence>
<feature type="domain" description="Nudix hydrolase" evidence="5">
    <location>
        <begin position="14"/>
        <end position="158"/>
    </location>
</feature>
<accession>A0A2T7UNP5</accession>
<dbReference type="InterPro" id="IPR020084">
    <property type="entry name" value="NUDIX_hydrolase_CS"/>
</dbReference>
<comment type="caution">
    <text evidence="6">The sequence shown here is derived from an EMBL/GenBank/DDBJ whole genome shotgun (WGS) entry which is preliminary data.</text>
</comment>
<evidence type="ECO:0000256" key="2">
    <source>
        <dbReference type="ARBA" id="ARBA00001946"/>
    </source>
</evidence>
<dbReference type="HAMAP" id="MF_00298">
    <property type="entry name" value="Nudix_RppH"/>
    <property type="match status" value="1"/>
</dbReference>
<dbReference type="Proteomes" id="UP000244810">
    <property type="component" value="Unassembled WGS sequence"/>
</dbReference>
<dbReference type="InterPro" id="IPR000086">
    <property type="entry name" value="NUDIX_hydrolase_dom"/>
</dbReference>
<dbReference type="PANTHER" id="PTHR11839:SF22">
    <property type="entry name" value="NUDIX HYDROLASE 26, CHLOROPLASTIC"/>
    <property type="match status" value="1"/>
</dbReference>
<dbReference type="InterPro" id="IPR015797">
    <property type="entry name" value="NUDIX_hydrolase-like_dom_sf"/>
</dbReference>
<dbReference type="EMBL" id="QDDR01000009">
    <property type="protein sequence ID" value="PVE46345.1"/>
    <property type="molecule type" value="Genomic_DNA"/>
</dbReference>
<dbReference type="NCBIfam" id="NF001936">
    <property type="entry name" value="PRK00714.1-3"/>
    <property type="match status" value="1"/>
</dbReference>
<dbReference type="NCBIfam" id="NF001938">
    <property type="entry name" value="PRK00714.1-5"/>
    <property type="match status" value="1"/>
</dbReference>
<dbReference type="OrthoDB" id="9816040at2"/>
<keyword evidence="3 4" id="KW-0378">Hydrolase</keyword>
<protein>
    <recommendedName>
        <fullName evidence="4">RNA pyrophosphohydrolase</fullName>
        <ecNumber evidence="4">3.6.1.-</ecNumber>
    </recommendedName>
    <alternativeName>
        <fullName evidence="4">(Di)nucleoside polyphosphate hydrolase</fullName>
    </alternativeName>
</protein>
<evidence type="ECO:0000313" key="7">
    <source>
        <dbReference type="Proteomes" id="UP000244810"/>
    </source>
</evidence>